<evidence type="ECO:0000256" key="10">
    <source>
        <dbReference type="HAMAP-Rule" id="MF_00558"/>
    </source>
</evidence>
<dbReference type="Proteomes" id="UP000553706">
    <property type="component" value="Unassembled WGS sequence"/>
</dbReference>
<dbReference type="InterPro" id="IPR013815">
    <property type="entry name" value="ATP_grasp_subdomain_1"/>
</dbReference>
<dbReference type="InterPro" id="IPR005809">
    <property type="entry name" value="Succ_CoA_ligase-like_bsu"/>
</dbReference>
<comment type="catalytic activity">
    <reaction evidence="10">
        <text>succinate + ATP + CoA = succinyl-CoA + ADP + phosphate</text>
        <dbReference type="Rhea" id="RHEA:17661"/>
        <dbReference type="ChEBI" id="CHEBI:30031"/>
        <dbReference type="ChEBI" id="CHEBI:30616"/>
        <dbReference type="ChEBI" id="CHEBI:43474"/>
        <dbReference type="ChEBI" id="CHEBI:57287"/>
        <dbReference type="ChEBI" id="CHEBI:57292"/>
        <dbReference type="ChEBI" id="CHEBI:456216"/>
        <dbReference type="EC" id="6.2.1.5"/>
    </reaction>
</comment>
<dbReference type="PROSITE" id="PS50975">
    <property type="entry name" value="ATP_GRASP"/>
    <property type="match status" value="1"/>
</dbReference>
<feature type="binding site" evidence="10">
    <location>
        <begin position="53"/>
        <end position="55"/>
    </location>
    <ligand>
        <name>ATP</name>
        <dbReference type="ChEBI" id="CHEBI:30616"/>
    </ligand>
</feature>
<dbReference type="GO" id="GO:0006104">
    <property type="term" value="P:succinyl-CoA metabolic process"/>
    <property type="evidence" value="ECO:0007669"/>
    <property type="project" value="TreeGrafter"/>
</dbReference>
<keyword evidence="4 10" id="KW-0479">Metal-binding</keyword>
<evidence type="ECO:0000256" key="1">
    <source>
        <dbReference type="ARBA" id="ARBA00009182"/>
    </source>
</evidence>
<evidence type="ECO:0000256" key="2">
    <source>
        <dbReference type="ARBA" id="ARBA00022532"/>
    </source>
</evidence>
<dbReference type="SUPFAM" id="SSF56059">
    <property type="entry name" value="Glutathione synthetase ATP-binding domain-like"/>
    <property type="match status" value="1"/>
</dbReference>
<dbReference type="FunFam" id="3.40.50.261:FF:000001">
    <property type="entry name" value="Succinate--CoA ligase [ADP-forming] subunit beta"/>
    <property type="match status" value="1"/>
</dbReference>
<dbReference type="Gene3D" id="3.30.1490.20">
    <property type="entry name" value="ATP-grasp fold, A domain"/>
    <property type="match status" value="1"/>
</dbReference>
<keyword evidence="2 10" id="KW-0816">Tricarboxylic acid cycle</keyword>
<dbReference type="AlphaFoldDB" id="A0A840VBI7"/>
<accession>A0A840VBI7</accession>
<dbReference type="Pfam" id="PF00549">
    <property type="entry name" value="Ligase_CoA"/>
    <property type="match status" value="1"/>
</dbReference>
<keyword evidence="13" id="KW-1185">Reference proteome</keyword>
<feature type="binding site" evidence="10">
    <location>
        <begin position="330"/>
        <end position="332"/>
    </location>
    <ligand>
        <name>substrate</name>
        <note>ligand shared with subunit alpha</note>
    </ligand>
</feature>
<dbReference type="HAMAP" id="MF_00558">
    <property type="entry name" value="Succ_CoA_beta"/>
    <property type="match status" value="1"/>
</dbReference>
<dbReference type="PANTHER" id="PTHR11815:SF10">
    <property type="entry name" value="SUCCINATE--COA LIGASE [GDP-FORMING] SUBUNIT BETA, MITOCHONDRIAL"/>
    <property type="match status" value="1"/>
</dbReference>
<dbReference type="FunFam" id="3.30.470.20:FF:000002">
    <property type="entry name" value="Succinate--CoA ligase [ADP-forming] subunit beta"/>
    <property type="match status" value="1"/>
</dbReference>
<feature type="binding site" evidence="10">
    <location>
        <position position="222"/>
    </location>
    <ligand>
        <name>Mg(2+)</name>
        <dbReference type="ChEBI" id="CHEBI:18420"/>
    </ligand>
</feature>
<evidence type="ECO:0000256" key="5">
    <source>
        <dbReference type="ARBA" id="ARBA00022741"/>
    </source>
</evidence>
<dbReference type="InterPro" id="IPR011761">
    <property type="entry name" value="ATP-grasp"/>
</dbReference>
<comment type="catalytic activity">
    <reaction evidence="10">
        <text>GTP + succinate + CoA = succinyl-CoA + GDP + phosphate</text>
        <dbReference type="Rhea" id="RHEA:22120"/>
        <dbReference type="ChEBI" id="CHEBI:30031"/>
        <dbReference type="ChEBI" id="CHEBI:37565"/>
        <dbReference type="ChEBI" id="CHEBI:43474"/>
        <dbReference type="ChEBI" id="CHEBI:57287"/>
        <dbReference type="ChEBI" id="CHEBI:57292"/>
        <dbReference type="ChEBI" id="CHEBI:58189"/>
    </reaction>
</comment>
<feature type="binding site" evidence="10">
    <location>
        <position position="108"/>
    </location>
    <ligand>
        <name>ATP</name>
        <dbReference type="ChEBI" id="CHEBI:30616"/>
    </ligand>
</feature>
<reference evidence="12 13" key="1">
    <citation type="submission" date="2020-08" db="EMBL/GenBank/DDBJ databases">
        <title>Genomic Encyclopedia of Type Strains, Phase IV (KMG-IV): sequencing the most valuable type-strain genomes for metagenomic binning, comparative biology and taxonomic classification.</title>
        <authorList>
            <person name="Goeker M."/>
        </authorList>
    </citation>
    <scope>NUCLEOTIDE SEQUENCE [LARGE SCALE GENOMIC DNA]</scope>
    <source>
        <strain evidence="12 13">DSM 27026</strain>
    </source>
</reference>
<comment type="subunit">
    <text evidence="10">Heterotetramer of two alpha and two beta subunits.</text>
</comment>
<keyword evidence="5 10" id="KW-0547">Nucleotide-binding</keyword>
<dbReference type="EMBL" id="JACHFJ010000004">
    <property type="protein sequence ID" value="MBB5373143.1"/>
    <property type="molecule type" value="Genomic_DNA"/>
</dbReference>
<dbReference type="EC" id="6.2.1.5" evidence="10"/>
<comment type="caution">
    <text evidence="12">The sequence shown here is derived from an EMBL/GenBank/DDBJ whole genome shotgun (WGS) entry which is preliminary data.</text>
</comment>
<dbReference type="PROSITE" id="PS01217">
    <property type="entry name" value="SUCCINYL_COA_LIG_3"/>
    <property type="match status" value="1"/>
</dbReference>
<comment type="function">
    <text evidence="10">Succinyl-CoA synthetase functions in the citric acid cycle (TCA), coupling the hydrolysis of succinyl-CoA to the synthesis of either ATP or GTP and thus represents the only step of substrate-level phosphorylation in the TCA. The beta subunit provides nucleotide specificity of the enzyme and binds the substrate succinate, while the binding sites for coenzyme A and phosphate are found in the alpha subunit.</text>
</comment>
<dbReference type="Gene3D" id="3.30.470.20">
    <property type="entry name" value="ATP-grasp fold, B domain"/>
    <property type="match status" value="1"/>
</dbReference>
<comment type="pathway">
    <text evidence="9">One-carbon metabolism; formaldehyde assimilation via serine pathway.</text>
</comment>
<dbReference type="InterPro" id="IPR005811">
    <property type="entry name" value="SUCC_ACL_C"/>
</dbReference>
<evidence type="ECO:0000256" key="3">
    <source>
        <dbReference type="ARBA" id="ARBA00022598"/>
    </source>
</evidence>
<evidence type="ECO:0000256" key="7">
    <source>
        <dbReference type="ARBA" id="ARBA00022842"/>
    </source>
</evidence>
<dbReference type="InterPro" id="IPR016102">
    <property type="entry name" value="Succinyl-CoA_synth-like"/>
</dbReference>
<feature type="binding site" evidence="10">
    <location>
        <position position="46"/>
    </location>
    <ligand>
        <name>ATP</name>
        <dbReference type="ChEBI" id="CHEBI:30616"/>
    </ligand>
</feature>
<dbReference type="GO" id="GO:0005524">
    <property type="term" value="F:ATP binding"/>
    <property type="evidence" value="ECO:0007669"/>
    <property type="project" value="UniProtKB-UniRule"/>
</dbReference>
<evidence type="ECO:0000256" key="6">
    <source>
        <dbReference type="ARBA" id="ARBA00022840"/>
    </source>
</evidence>
<keyword evidence="7 10" id="KW-0460">Magnesium</keyword>
<keyword evidence="6 10" id="KW-0067">ATP-binding</keyword>
<comment type="pathway">
    <text evidence="10">Carbohydrate metabolism; tricarboxylic acid cycle; succinate from succinyl-CoA (ligase route): step 1/1.</text>
</comment>
<dbReference type="RefSeq" id="WP_183266158.1">
    <property type="nucleotide sequence ID" value="NZ_JACHFJ010000004.1"/>
</dbReference>
<organism evidence="12 13">
    <name type="scientific">Acidocella aromatica</name>
    <dbReference type="NCBI Taxonomy" id="1303579"/>
    <lineage>
        <taxon>Bacteria</taxon>
        <taxon>Pseudomonadati</taxon>
        <taxon>Pseudomonadota</taxon>
        <taxon>Alphaproteobacteria</taxon>
        <taxon>Acetobacterales</taxon>
        <taxon>Acidocellaceae</taxon>
        <taxon>Acidocella</taxon>
    </lineage>
</organism>
<dbReference type="GO" id="GO:0005829">
    <property type="term" value="C:cytosol"/>
    <property type="evidence" value="ECO:0007669"/>
    <property type="project" value="TreeGrafter"/>
</dbReference>
<dbReference type="GO" id="GO:0050074">
    <property type="term" value="F:malate-CoA ligase activity"/>
    <property type="evidence" value="ECO:0007669"/>
    <property type="project" value="UniProtKB-EC"/>
</dbReference>
<evidence type="ECO:0000313" key="12">
    <source>
        <dbReference type="EMBL" id="MBB5373143.1"/>
    </source>
</evidence>
<feature type="binding site" evidence="10">
    <location>
        <position position="273"/>
    </location>
    <ligand>
        <name>substrate</name>
        <note>ligand shared with subunit alpha</note>
    </ligand>
</feature>
<keyword evidence="3 10" id="KW-0436">Ligase</keyword>
<dbReference type="NCBIfam" id="TIGR01016">
    <property type="entry name" value="sucCoAbeta"/>
    <property type="match status" value="1"/>
</dbReference>
<comment type="cofactor">
    <cofactor evidence="10">
        <name>Mg(2+)</name>
        <dbReference type="ChEBI" id="CHEBI:18420"/>
    </cofactor>
    <text evidence="10">Binds 1 Mg(2+) ion per subunit.</text>
</comment>
<dbReference type="GO" id="GO:0006099">
    <property type="term" value="P:tricarboxylic acid cycle"/>
    <property type="evidence" value="ECO:0007669"/>
    <property type="project" value="UniProtKB-UniRule"/>
</dbReference>
<evidence type="ECO:0000313" key="13">
    <source>
        <dbReference type="Proteomes" id="UP000553706"/>
    </source>
</evidence>
<feature type="binding site" evidence="10">
    <location>
        <position position="111"/>
    </location>
    <ligand>
        <name>ATP</name>
        <dbReference type="ChEBI" id="CHEBI:30616"/>
    </ligand>
</feature>
<dbReference type="SUPFAM" id="SSF52210">
    <property type="entry name" value="Succinyl-CoA synthetase domains"/>
    <property type="match status" value="1"/>
</dbReference>
<dbReference type="GO" id="GO:0004775">
    <property type="term" value="F:succinate-CoA ligase (ADP-forming) activity"/>
    <property type="evidence" value="ECO:0007669"/>
    <property type="project" value="UniProtKB-UniRule"/>
</dbReference>
<evidence type="ECO:0000256" key="4">
    <source>
        <dbReference type="ARBA" id="ARBA00022723"/>
    </source>
</evidence>
<dbReference type="Pfam" id="PF08442">
    <property type="entry name" value="ATP-grasp_2"/>
    <property type="match status" value="1"/>
</dbReference>
<dbReference type="Gene3D" id="3.40.50.261">
    <property type="entry name" value="Succinyl-CoA synthetase domains"/>
    <property type="match status" value="1"/>
</dbReference>
<dbReference type="InterPro" id="IPR013650">
    <property type="entry name" value="ATP-grasp_succ-CoA_synth-type"/>
</dbReference>
<dbReference type="GO" id="GO:0042709">
    <property type="term" value="C:succinate-CoA ligase complex"/>
    <property type="evidence" value="ECO:0007669"/>
    <property type="project" value="TreeGrafter"/>
</dbReference>
<feature type="domain" description="ATP-grasp" evidence="11">
    <location>
        <begin position="9"/>
        <end position="236"/>
    </location>
</feature>
<dbReference type="PANTHER" id="PTHR11815">
    <property type="entry name" value="SUCCINYL-COA SYNTHETASE BETA CHAIN"/>
    <property type="match status" value="1"/>
</dbReference>
<comment type="similarity">
    <text evidence="1 10">Belongs to the succinate/malate CoA ligase beta subunit family.</text>
</comment>
<gene>
    <name evidence="10" type="primary">sucC</name>
    <name evidence="12" type="ORF">HNP71_001401</name>
</gene>
<dbReference type="GO" id="GO:0000287">
    <property type="term" value="F:magnesium ion binding"/>
    <property type="evidence" value="ECO:0007669"/>
    <property type="project" value="UniProtKB-UniRule"/>
</dbReference>
<protein>
    <recommendedName>
        <fullName evidence="10">Succinate--CoA ligase [ADP-forming] subunit beta</fullName>
        <ecNumber evidence="10">6.2.1.5</ecNumber>
    </recommendedName>
    <alternativeName>
        <fullName evidence="10">Succinyl-CoA synthetase subunit beta</fullName>
        <shortName evidence="10">SCS-beta</shortName>
    </alternativeName>
</protein>
<dbReference type="PIRSF" id="PIRSF001554">
    <property type="entry name" value="SucCS_beta"/>
    <property type="match status" value="1"/>
</dbReference>
<sequence length="398" mass="42354">MNIHEYQGKELLKAYGVAVLDGHVAWTPEEAVEAAKKLPGPIYVVKSQIHAGGRGAGKFKEDPNGKGGVRLAKTLDEVRDAASAMIGHTLITKQTGPHGRLVRRVYVEAGCDIKRELYLSLLIDRSVSEIVIMASTEGGMEIEEVAEHHPEKILRAPVDPASGISGFHARKLAFGLGLEGKQIATFGKFITAMYNAYVALDAAIIEINPLVVTGAGEIYALDAKVSFDDNALYRHPEIEALRDEGEEDPKELEANKHSLSYVALDGNIGCMVNGAGLAMATMDIIKLYGAEPANFLDVGGGATKERVTAAFKIILSDPNVEGILVNIFGGIMRCDVIAEGVIAAAREVSLSVPLVVRLEGTNVQLGKDIMAKSGLPIIPADNLADAAEKIVKAVKEAA</sequence>
<dbReference type="UniPathway" id="UPA00223">
    <property type="reaction ID" value="UER00999"/>
</dbReference>
<proteinExistence type="inferred from homology"/>
<dbReference type="FunFam" id="3.30.1490.20:FF:000002">
    <property type="entry name" value="Succinate--CoA ligase [ADP-forming] subunit beta"/>
    <property type="match status" value="1"/>
</dbReference>
<evidence type="ECO:0000256" key="8">
    <source>
        <dbReference type="ARBA" id="ARBA00052241"/>
    </source>
</evidence>
<feature type="binding site" evidence="10">
    <location>
        <position position="208"/>
    </location>
    <ligand>
        <name>Mg(2+)</name>
        <dbReference type="ChEBI" id="CHEBI:18420"/>
    </ligand>
</feature>
<dbReference type="InterPro" id="IPR017866">
    <property type="entry name" value="Succ-CoA_synthase_bsu_CS"/>
</dbReference>
<evidence type="ECO:0000259" key="11">
    <source>
        <dbReference type="PROSITE" id="PS50975"/>
    </source>
</evidence>
<feature type="binding site" evidence="10">
    <location>
        <position position="116"/>
    </location>
    <ligand>
        <name>ATP</name>
        <dbReference type="ChEBI" id="CHEBI:30616"/>
    </ligand>
</feature>
<evidence type="ECO:0000256" key="9">
    <source>
        <dbReference type="ARBA" id="ARBA00060690"/>
    </source>
</evidence>
<comment type="catalytic activity">
    <reaction evidence="8">
        <text>(S)-malate + ATP + CoA = (S)-malyl-CoA + ADP + phosphate</text>
        <dbReference type="Rhea" id="RHEA:26193"/>
        <dbReference type="ChEBI" id="CHEBI:15589"/>
        <dbReference type="ChEBI" id="CHEBI:30616"/>
        <dbReference type="ChEBI" id="CHEBI:43474"/>
        <dbReference type="ChEBI" id="CHEBI:57287"/>
        <dbReference type="ChEBI" id="CHEBI:57317"/>
        <dbReference type="ChEBI" id="CHEBI:456216"/>
        <dbReference type="EC" id="6.2.1.9"/>
    </reaction>
</comment>
<name>A0A840VBI7_9PROT</name>
<dbReference type="NCBIfam" id="NF001913">
    <property type="entry name" value="PRK00696.1"/>
    <property type="match status" value="1"/>
</dbReference>